<dbReference type="Gene3D" id="2.40.10.10">
    <property type="entry name" value="Trypsin-like serine proteases"/>
    <property type="match status" value="2"/>
</dbReference>
<keyword evidence="4" id="KW-0255">Endonuclease</keyword>
<evidence type="ECO:0000256" key="1">
    <source>
        <dbReference type="SAM" id="MobiDB-lite"/>
    </source>
</evidence>
<gene>
    <name evidence="4" type="ORF">N4261_03790</name>
</gene>
<feature type="domain" description="ENPP1-3/EXOG-like endonuclease/phosphodiesterase" evidence="2">
    <location>
        <begin position="468"/>
        <end position="686"/>
    </location>
</feature>
<keyword evidence="4" id="KW-0540">Nuclease</keyword>
<dbReference type="SMART" id="SM00477">
    <property type="entry name" value="NUC"/>
    <property type="match status" value="1"/>
</dbReference>
<dbReference type="InterPro" id="IPR044929">
    <property type="entry name" value="DNA/RNA_non-sp_Endonuclease_sf"/>
</dbReference>
<dbReference type="SMART" id="SM00892">
    <property type="entry name" value="Endonuclease_NS"/>
    <property type="match status" value="1"/>
</dbReference>
<dbReference type="RefSeq" id="WP_261758888.1">
    <property type="nucleotide sequence ID" value="NZ_CP104562.2"/>
</dbReference>
<proteinExistence type="predicted"/>
<dbReference type="CDD" id="cd00091">
    <property type="entry name" value="NUC"/>
    <property type="match status" value="1"/>
</dbReference>
<protein>
    <submittedName>
        <fullName evidence="4">DNA/RNA non-specific endonuclease</fullName>
    </submittedName>
</protein>
<keyword evidence="5" id="KW-1185">Reference proteome</keyword>
<dbReference type="InterPro" id="IPR009003">
    <property type="entry name" value="Peptidase_S1_PA"/>
</dbReference>
<dbReference type="Gene3D" id="3.40.570.10">
    <property type="entry name" value="Extracellular Endonuclease, subunit A"/>
    <property type="match status" value="1"/>
</dbReference>
<feature type="domain" description="DNA/RNA non-specific endonuclease/pyrophosphatase/phosphodiesterase" evidence="3">
    <location>
        <begin position="467"/>
        <end position="686"/>
    </location>
</feature>
<organism evidence="4 5">
    <name type="scientific">Roseateles amylovorans</name>
    <dbReference type="NCBI Taxonomy" id="2978473"/>
    <lineage>
        <taxon>Bacteria</taxon>
        <taxon>Pseudomonadati</taxon>
        <taxon>Pseudomonadota</taxon>
        <taxon>Betaproteobacteria</taxon>
        <taxon>Burkholderiales</taxon>
        <taxon>Sphaerotilaceae</taxon>
        <taxon>Roseateles</taxon>
    </lineage>
</organism>
<dbReference type="Proteomes" id="UP001064933">
    <property type="component" value="Chromosome"/>
</dbReference>
<dbReference type="GO" id="GO:0004519">
    <property type="term" value="F:endonuclease activity"/>
    <property type="evidence" value="ECO:0007669"/>
    <property type="project" value="UniProtKB-KW"/>
</dbReference>
<dbReference type="InterPro" id="IPR020821">
    <property type="entry name" value="ENPP1-3/EXOG-like_nuc-like"/>
</dbReference>
<evidence type="ECO:0000313" key="4">
    <source>
        <dbReference type="EMBL" id="UXH79068.1"/>
    </source>
</evidence>
<dbReference type="InterPro" id="IPR043504">
    <property type="entry name" value="Peptidase_S1_PA_chymotrypsin"/>
</dbReference>
<dbReference type="PANTHER" id="PTHR13966">
    <property type="entry name" value="ENDONUCLEASE RELATED"/>
    <property type="match status" value="1"/>
</dbReference>
<dbReference type="InterPro" id="IPR001604">
    <property type="entry name" value="Endo_G_ENPP1-like_dom"/>
</dbReference>
<reference evidence="4" key="1">
    <citation type="submission" date="2022-10" db="EMBL/GenBank/DDBJ databases">
        <title>Characterization and whole genome sequencing of a new Roseateles species, isolated from fresh water.</title>
        <authorList>
            <person name="Guliayeva D.Y."/>
            <person name="Akhremchuk A.E."/>
            <person name="Sikolenko M.A."/>
            <person name="Valentovich L.N."/>
            <person name="Sidarenka A.V."/>
        </authorList>
    </citation>
    <scope>NUCLEOTIDE SEQUENCE</scope>
    <source>
        <strain evidence="4">BIM B-1768</strain>
    </source>
</reference>
<evidence type="ECO:0000259" key="2">
    <source>
        <dbReference type="SMART" id="SM00477"/>
    </source>
</evidence>
<keyword evidence="4" id="KW-0378">Hydrolase</keyword>
<evidence type="ECO:0000313" key="5">
    <source>
        <dbReference type="Proteomes" id="UP001064933"/>
    </source>
</evidence>
<dbReference type="SUPFAM" id="SSF54060">
    <property type="entry name" value="His-Me finger endonucleases"/>
    <property type="match status" value="1"/>
</dbReference>
<feature type="region of interest" description="Disordered" evidence="1">
    <location>
        <begin position="337"/>
        <end position="363"/>
    </location>
</feature>
<dbReference type="EMBL" id="CP104562">
    <property type="protein sequence ID" value="UXH79068.1"/>
    <property type="molecule type" value="Genomic_DNA"/>
</dbReference>
<dbReference type="PANTHER" id="PTHR13966:SF5">
    <property type="entry name" value="ENDONUCLEASE G, MITOCHONDRIAL"/>
    <property type="match status" value="1"/>
</dbReference>
<dbReference type="InterPro" id="IPR040255">
    <property type="entry name" value="Non-specific_endonuclease"/>
</dbReference>
<name>A0ABY6B688_9BURK</name>
<dbReference type="Pfam" id="PF01223">
    <property type="entry name" value="Endonuclease_NS"/>
    <property type="match status" value="1"/>
</dbReference>
<accession>A0ABY6B688</accession>
<dbReference type="SUPFAM" id="SSF50494">
    <property type="entry name" value="Trypsin-like serine proteases"/>
    <property type="match status" value="1"/>
</dbReference>
<sequence length="735" mass="80951">MALWLQEIDKAKARGAGTDLQALSDFSRGKAPNELSPPQQLADRKRFLDQSLQDEETSGRLFERIISGNELQDVNYLARGARAARAIARVVIRTPSGQLAGYGTGFLIAPRVLITNHHVLENAAASARSQAQFEYEVDLDGRPLAPVTFGLMPSELFYSSKELDFTVVAVQPLAEVGETSLDTYGCLPLVGTQGKVADGEWLTIIQHPGGERKQVCVRENKLLKRDKDVLWYSTDTLGGSSGSPTFNNDWYVVALHHSGVPEERDGRIQTVHGTDFDPAKHGEQDIKWIANEGIRVSRIVETLTQSLADHPLLRPVFRATPESARILPTSVDKLRSTAAPAWRRPDPSVSAPTAPQGEPPMDHQSTRTVLVTLEIDPSGQARVVGSAGASLEATSGSFEARPNPSEGAPFDVPFNAKYDDREGYAEDFLAPGAVSVKLPELSPALAQAAAVLIGAPADAGPEKHLLKYHNYAVVMHKTRRLALFSAANVDFSGRFAMSRPTDVWRTDPRIKLEEQLSNFYYARNQFDRGHLTRREDLEFGSTRKAALQSAADTCHWTNCTPQHAKFNQNKELWQGVERHVLEDAIERDSFKAQVITGPVLQEDDPVWDRFPEIQYPVRFWKVVAALNSENELFATAYILDQSEVIDQYGIEAAPAIPFTDFKTFQVPIAEVERLTGLTFTASVNGTDASLQDFDPLKTKAARRARRPRGAGRAESVGIVAPDGYLPLGSLDDIIR</sequence>
<dbReference type="Pfam" id="PF13365">
    <property type="entry name" value="Trypsin_2"/>
    <property type="match status" value="1"/>
</dbReference>
<evidence type="ECO:0000259" key="3">
    <source>
        <dbReference type="SMART" id="SM00892"/>
    </source>
</evidence>
<dbReference type="InterPro" id="IPR044925">
    <property type="entry name" value="His-Me_finger_sf"/>
</dbReference>